<proteinExistence type="predicted"/>
<feature type="chain" id="PRO_5021012706" description="DUF3551 domain-containing protein" evidence="1">
    <location>
        <begin position="24"/>
        <end position="98"/>
    </location>
</feature>
<accession>A0A4U0Z8V1</accession>
<sequence length="98" mass="10893">MKIDLTRLAVVSLSLCFTSLSFAHSGHVHKAPLIACQSLSKGESCRYMVGKDKVYKGTCQLFEETLMCVRNQPIEYLTPLSDPKLASVKDNESITLQK</sequence>
<keyword evidence="1" id="KW-0732">Signal</keyword>
<gene>
    <name evidence="2" type="ORF">E5672_14630</name>
</gene>
<comment type="caution">
    <text evidence="2">The sequence shown here is derived from an EMBL/GenBank/DDBJ whole genome shotgun (WGS) entry which is preliminary data.</text>
</comment>
<evidence type="ECO:0000313" key="2">
    <source>
        <dbReference type="EMBL" id="TKB02341.1"/>
    </source>
</evidence>
<evidence type="ECO:0000313" key="3">
    <source>
        <dbReference type="Proteomes" id="UP000305471"/>
    </source>
</evidence>
<reference evidence="2 3" key="1">
    <citation type="submission" date="2019-04" db="EMBL/GenBank/DDBJ databases">
        <title>Alteromonas portus sp. nov., an alginate lyase-excreting marine bacterium.</title>
        <authorList>
            <person name="Huang H."/>
            <person name="Mo K."/>
            <person name="Bao S."/>
        </authorList>
    </citation>
    <scope>NUCLEOTIDE SEQUENCE [LARGE SCALE GENOMIC DNA]</scope>
    <source>
        <strain evidence="2 3">HB161718</strain>
    </source>
</reference>
<dbReference type="EMBL" id="SWCO01000008">
    <property type="protein sequence ID" value="TKB02341.1"/>
    <property type="molecule type" value="Genomic_DNA"/>
</dbReference>
<evidence type="ECO:0000256" key="1">
    <source>
        <dbReference type="SAM" id="SignalP"/>
    </source>
</evidence>
<protein>
    <recommendedName>
        <fullName evidence="4">DUF3551 domain-containing protein</fullName>
    </recommendedName>
</protein>
<dbReference type="AlphaFoldDB" id="A0A4U0Z8V1"/>
<feature type="signal peptide" evidence="1">
    <location>
        <begin position="1"/>
        <end position="23"/>
    </location>
</feature>
<keyword evidence="3" id="KW-1185">Reference proteome</keyword>
<dbReference type="RefSeq" id="WP_136782871.1">
    <property type="nucleotide sequence ID" value="NZ_JBMQEY010000005.1"/>
</dbReference>
<dbReference type="OrthoDB" id="6388243at2"/>
<organism evidence="2 3">
    <name type="scientific">Alteromonas portus</name>
    <dbReference type="NCBI Taxonomy" id="2565549"/>
    <lineage>
        <taxon>Bacteria</taxon>
        <taxon>Pseudomonadati</taxon>
        <taxon>Pseudomonadota</taxon>
        <taxon>Gammaproteobacteria</taxon>
        <taxon>Alteromonadales</taxon>
        <taxon>Alteromonadaceae</taxon>
        <taxon>Alteromonas/Salinimonas group</taxon>
        <taxon>Alteromonas</taxon>
    </lineage>
</organism>
<evidence type="ECO:0008006" key="4">
    <source>
        <dbReference type="Google" id="ProtNLM"/>
    </source>
</evidence>
<dbReference type="Proteomes" id="UP000305471">
    <property type="component" value="Unassembled WGS sequence"/>
</dbReference>
<name>A0A4U0Z8V1_9ALTE</name>